<evidence type="ECO:0000313" key="4">
    <source>
        <dbReference type="Proteomes" id="UP001241748"/>
    </source>
</evidence>
<comment type="similarity">
    <text evidence="1">Belongs to the YciI family.</text>
</comment>
<reference evidence="3 4" key="1">
    <citation type="submission" date="2024-05" db="EMBL/GenBank/DDBJ databases">
        <authorList>
            <person name="Venkateswaran K."/>
        </authorList>
    </citation>
    <scope>NUCLEOTIDE SEQUENCE [LARGE SCALE GENOMIC DNA]</scope>
    <source>
        <strain evidence="3 4">179-C4-2-HS</strain>
    </source>
</reference>
<name>A0ABV4YRU3_9BACI</name>
<keyword evidence="4" id="KW-1185">Reference proteome</keyword>
<gene>
    <name evidence="3" type="ORF">P5G62_010015</name>
</gene>
<dbReference type="InterPro" id="IPR011008">
    <property type="entry name" value="Dimeric_a/b-barrel"/>
</dbReference>
<evidence type="ECO:0000256" key="1">
    <source>
        <dbReference type="ARBA" id="ARBA00007689"/>
    </source>
</evidence>
<proteinExistence type="inferred from homology"/>
<evidence type="ECO:0000259" key="2">
    <source>
        <dbReference type="Pfam" id="PF03795"/>
    </source>
</evidence>
<protein>
    <submittedName>
        <fullName evidence="3">YciI family protein</fullName>
    </submittedName>
</protein>
<dbReference type="Proteomes" id="UP001241748">
    <property type="component" value="Unassembled WGS sequence"/>
</dbReference>
<dbReference type="InterPro" id="IPR005545">
    <property type="entry name" value="YCII"/>
</dbReference>
<accession>A0ABV4YRU3</accession>
<dbReference type="SUPFAM" id="SSF54909">
    <property type="entry name" value="Dimeric alpha+beta barrel"/>
    <property type="match status" value="1"/>
</dbReference>
<feature type="domain" description="YCII-related" evidence="2">
    <location>
        <begin position="24"/>
        <end position="91"/>
    </location>
</feature>
<evidence type="ECO:0000313" key="3">
    <source>
        <dbReference type="EMBL" id="MFB3167443.1"/>
    </source>
</evidence>
<dbReference type="RefSeq" id="WP_306074975.1">
    <property type="nucleotide sequence ID" value="NZ_JAROBZ020000001.1"/>
</dbReference>
<dbReference type="EMBL" id="JAROBZ020000001">
    <property type="protein sequence ID" value="MFB3167443.1"/>
    <property type="molecule type" value="Genomic_DNA"/>
</dbReference>
<dbReference type="Gene3D" id="3.30.70.1060">
    <property type="entry name" value="Dimeric alpha+beta barrel"/>
    <property type="match status" value="1"/>
</dbReference>
<organism evidence="3 4">
    <name type="scientific">Neobacillus driksii</name>
    <dbReference type="NCBI Taxonomy" id="3035913"/>
    <lineage>
        <taxon>Bacteria</taxon>
        <taxon>Bacillati</taxon>
        <taxon>Bacillota</taxon>
        <taxon>Bacilli</taxon>
        <taxon>Bacillales</taxon>
        <taxon>Bacillaceae</taxon>
        <taxon>Neobacillus</taxon>
    </lineage>
</organism>
<sequence length="104" mass="11674">MSGNNSVKKHFFLKIVATRTTFYQDMTEEERNTMGQHVGYWTDKQNQGIVIIFGPVQNPNDPHGIVIVEVENSEQVPTLIAEDPGVIAGILKTEFYPMNAVLPK</sequence>
<dbReference type="Pfam" id="PF03795">
    <property type="entry name" value="YCII"/>
    <property type="match status" value="1"/>
</dbReference>
<comment type="caution">
    <text evidence="3">The sequence shown here is derived from an EMBL/GenBank/DDBJ whole genome shotgun (WGS) entry which is preliminary data.</text>
</comment>